<dbReference type="GO" id="GO:0005912">
    <property type="term" value="C:adherens junction"/>
    <property type="evidence" value="ECO:0007669"/>
    <property type="project" value="TreeGrafter"/>
</dbReference>
<dbReference type="GO" id="GO:0016339">
    <property type="term" value="P:calcium-dependent cell-cell adhesion via plasma membrane cell adhesion molecules"/>
    <property type="evidence" value="ECO:0007669"/>
    <property type="project" value="TreeGrafter"/>
</dbReference>
<dbReference type="PANTHER" id="PTHR24027">
    <property type="entry name" value="CADHERIN-23"/>
    <property type="match status" value="1"/>
</dbReference>
<feature type="region of interest" description="Disordered" evidence="6">
    <location>
        <begin position="495"/>
        <end position="514"/>
    </location>
</feature>
<evidence type="ECO:0000256" key="1">
    <source>
        <dbReference type="ARBA" id="ARBA00004370"/>
    </source>
</evidence>
<dbReference type="Proteomes" id="UP000034805">
    <property type="component" value="Unassembled WGS sequence"/>
</dbReference>
<evidence type="ECO:0000259" key="8">
    <source>
        <dbReference type="PROSITE" id="PS50268"/>
    </source>
</evidence>
<organism evidence="9 10">
    <name type="scientific">Scleropages formosus</name>
    <name type="common">Asian bonytongue</name>
    <name type="synonym">Osteoglossum formosum</name>
    <dbReference type="NCBI Taxonomy" id="113540"/>
    <lineage>
        <taxon>Eukaryota</taxon>
        <taxon>Metazoa</taxon>
        <taxon>Chordata</taxon>
        <taxon>Craniata</taxon>
        <taxon>Vertebrata</taxon>
        <taxon>Euteleostomi</taxon>
        <taxon>Actinopterygii</taxon>
        <taxon>Neopterygii</taxon>
        <taxon>Teleostei</taxon>
        <taxon>Osteoglossocephala</taxon>
        <taxon>Osteoglossomorpha</taxon>
        <taxon>Osteoglossiformes</taxon>
        <taxon>Osteoglossidae</taxon>
        <taxon>Scleropages</taxon>
    </lineage>
</organism>
<dbReference type="GO" id="GO:0045296">
    <property type="term" value="F:cadherin binding"/>
    <property type="evidence" value="ECO:0007669"/>
    <property type="project" value="TreeGrafter"/>
</dbReference>
<evidence type="ECO:0000256" key="4">
    <source>
        <dbReference type="ARBA" id="ARBA00023136"/>
    </source>
</evidence>
<gene>
    <name evidence="9" type="ORF">Z043_104411</name>
</gene>
<dbReference type="GO" id="GO:0008013">
    <property type="term" value="F:beta-catenin binding"/>
    <property type="evidence" value="ECO:0007669"/>
    <property type="project" value="TreeGrafter"/>
</dbReference>
<feature type="non-terminal residue" evidence="9">
    <location>
        <position position="719"/>
    </location>
</feature>
<dbReference type="GO" id="GO:0005509">
    <property type="term" value="F:calcium ion binding"/>
    <property type="evidence" value="ECO:0007669"/>
    <property type="project" value="UniProtKB-UniRule"/>
</dbReference>
<feature type="region of interest" description="Disordered" evidence="6">
    <location>
        <begin position="676"/>
        <end position="719"/>
    </location>
</feature>
<dbReference type="Pfam" id="PF00028">
    <property type="entry name" value="Cadherin"/>
    <property type="match status" value="1"/>
</dbReference>
<evidence type="ECO:0000313" key="9">
    <source>
        <dbReference type="EMBL" id="KPP76263.1"/>
    </source>
</evidence>
<evidence type="ECO:0000256" key="5">
    <source>
        <dbReference type="PROSITE-ProRule" id="PRU00043"/>
    </source>
</evidence>
<dbReference type="InterPro" id="IPR002126">
    <property type="entry name" value="Cadherin-like_dom"/>
</dbReference>
<comment type="subcellular location">
    <subcellularLocation>
        <location evidence="1">Membrane</location>
    </subcellularLocation>
</comment>
<dbReference type="AlphaFoldDB" id="A0A0P7Z6D8"/>
<dbReference type="PRINTS" id="PR00205">
    <property type="entry name" value="CADHERIN"/>
</dbReference>
<dbReference type="PANTHER" id="PTHR24027:SF431">
    <property type="entry name" value="CADHERIN-RELATED FAMILY MEMBER 5-LIKE ISOFORM X1"/>
    <property type="match status" value="1"/>
</dbReference>
<dbReference type="Gene3D" id="2.60.40.60">
    <property type="entry name" value="Cadherins"/>
    <property type="match status" value="3"/>
</dbReference>
<dbReference type="GO" id="GO:0044331">
    <property type="term" value="P:cell-cell adhesion mediated by cadherin"/>
    <property type="evidence" value="ECO:0007669"/>
    <property type="project" value="TreeGrafter"/>
</dbReference>
<evidence type="ECO:0000256" key="3">
    <source>
        <dbReference type="ARBA" id="ARBA00022837"/>
    </source>
</evidence>
<dbReference type="GO" id="GO:0034332">
    <property type="term" value="P:adherens junction organization"/>
    <property type="evidence" value="ECO:0007669"/>
    <property type="project" value="TreeGrafter"/>
</dbReference>
<keyword evidence="3 5" id="KW-0106">Calcium</keyword>
<dbReference type="GO" id="GO:0016342">
    <property type="term" value="C:catenin complex"/>
    <property type="evidence" value="ECO:0007669"/>
    <property type="project" value="TreeGrafter"/>
</dbReference>
<dbReference type="CDD" id="cd11304">
    <property type="entry name" value="Cadherin_repeat"/>
    <property type="match status" value="2"/>
</dbReference>
<keyword evidence="7" id="KW-1133">Transmembrane helix</keyword>
<feature type="domain" description="Cadherin" evidence="8">
    <location>
        <begin position="250"/>
        <end position="334"/>
    </location>
</feature>
<dbReference type="GO" id="GO:0007156">
    <property type="term" value="P:homophilic cell adhesion via plasma membrane adhesion molecules"/>
    <property type="evidence" value="ECO:0007669"/>
    <property type="project" value="InterPro"/>
</dbReference>
<feature type="transmembrane region" description="Helical" evidence="7">
    <location>
        <begin position="462"/>
        <end position="482"/>
    </location>
</feature>
<accession>A0A0P7Z6D8</accession>
<dbReference type="GO" id="GO:0016477">
    <property type="term" value="P:cell migration"/>
    <property type="evidence" value="ECO:0007669"/>
    <property type="project" value="TreeGrafter"/>
</dbReference>
<name>A0A0P7Z6D8_SCLFO</name>
<evidence type="ECO:0000256" key="7">
    <source>
        <dbReference type="SAM" id="Phobius"/>
    </source>
</evidence>
<dbReference type="SUPFAM" id="SSF49313">
    <property type="entry name" value="Cadherin-like"/>
    <property type="match status" value="3"/>
</dbReference>
<feature type="region of interest" description="Disordered" evidence="6">
    <location>
        <begin position="612"/>
        <end position="634"/>
    </location>
</feature>
<protein>
    <submittedName>
        <fullName evidence="9">Cadherin-related family member 5-like</fullName>
    </submittedName>
</protein>
<evidence type="ECO:0000313" key="10">
    <source>
        <dbReference type="Proteomes" id="UP000034805"/>
    </source>
</evidence>
<keyword evidence="7" id="KW-0812">Transmembrane</keyword>
<dbReference type="GO" id="GO:0007043">
    <property type="term" value="P:cell-cell junction assembly"/>
    <property type="evidence" value="ECO:0007669"/>
    <property type="project" value="TreeGrafter"/>
</dbReference>
<dbReference type="InterPro" id="IPR015919">
    <property type="entry name" value="Cadherin-like_sf"/>
</dbReference>
<keyword evidence="2" id="KW-0677">Repeat</keyword>
<feature type="domain" description="Cadherin" evidence="8">
    <location>
        <begin position="335"/>
        <end position="446"/>
    </location>
</feature>
<evidence type="ECO:0000256" key="2">
    <source>
        <dbReference type="ARBA" id="ARBA00022737"/>
    </source>
</evidence>
<dbReference type="EMBL" id="JARO02001169">
    <property type="protein sequence ID" value="KPP76263.1"/>
    <property type="molecule type" value="Genomic_DNA"/>
</dbReference>
<dbReference type="InterPro" id="IPR039808">
    <property type="entry name" value="Cadherin"/>
</dbReference>
<reference evidence="9 10" key="1">
    <citation type="submission" date="2015-08" db="EMBL/GenBank/DDBJ databases">
        <title>The genome of the Asian arowana (Scleropages formosus).</title>
        <authorList>
            <person name="Tan M.H."/>
            <person name="Gan H.M."/>
            <person name="Croft L.J."/>
            <person name="Austin C.M."/>
        </authorList>
    </citation>
    <scope>NUCLEOTIDE SEQUENCE [LARGE SCALE GENOMIC DNA]</scope>
    <source>
        <strain evidence="9">Aro1</strain>
    </source>
</reference>
<dbReference type="PROSITE" id="PS50268">
    <property type="entry name" value="CADHERIN_2"/>
    <property type="match status" value="3"/>
</dbReference>
<keyword evidence="4 7" id="KW-0472">Membrane</keyword>
<feature type="compositionally biased region" description="Acidic residues" evidence="6">
    <location>
        <begin position="699"/>
        <end position="713"/>
    </location>
</feature>
<dbReference type="GO" id="GO:0000902">
    <property type="term" value="P:cell morphogenesis"/>
    <property type="evidence" value="ECO:0007669"/>
    <property type="project" value="TreeGrafter"/>
</dbReference>
<feature type="non-terminal residue" evidence="9">
    <location>
        <position position="1"/>
    </location>
</feature>
<evidence type="ECO:0000256" key="6">
    <source>
        <dbReference type="SAM" id="MobiDB-lite"/>
    </source>
</evidence>
<dbReference type="SMART" id="SM00112">
    <property type="entry name" value="CA"/>
    <property type="match status" value="3"/>
</dbReference>
<proteinExistence type="predicted"/>
<feature type="domain" description="Cadherin" evidence="8">
    <location>
        <begin position="91"/>
        <end position="195"/>
    </location>
</feature>
<sequence length="719" mass="79868">ANQCLGGQDIFAKVKENSPTGEFIANFSIVGDPGANTIRLCLTGEDADWFFLEGRTIRLNTSFSRTLDRESEYRVMVEILNENDNKPIFLKTNIQSLDISELTSVNTVVFTVQARDADDDTIMYIIEKSLPDAIYFRIDLPNSGKVILAKPLDYETKTQLRLIIYAVEMNTKEKYNATTTVTVNVLDGDDQYPQFQPCTLFSQDKEEPICTNPVYTVNITEMEHVCKPSSGAAHNMSAMDTMLYFSPGPIHAVDGDKGLGTPVLYTILSGADNGRFHIDNETGVITLTRPVENRLLTPIIRLRIMASQIDDPKKYTVATALIRVLAKNRFPPQFNRTLYKGFVMENSSPATLVSTYGNAVLVLQAIDLDFKDGVNPKVHYSLRQKPDDTKLFHVTQQGLLIAKTNQVQAFQKHVVEVLATDQESGDTANATVDIEVLQKGQQVPQSPFGEERLYGLDMDMNTLGGVAGMVLLLLLATCFGLLQLAKWRRERQDPADRASVAQGKHPNVASPGRPMPLIEEISYHNEAFSDFDVSVSTLYGKQGLYTKKENMPREREYSGDYDGSQFPSITAPAFTITEPPLRMVSPVTAYAGRARDKSTSKSVSFTDGFKLKATDINEGPPAEDEPADNQTSKEIQLKSEPMTLKTSRMLPPLQAVAFCESSVAVARTVEHRHMQDKLYGAKPTGGNAATMSWPKEHTDSEDDDYNNDADDDDGYKHEE</sequence>
<comment type="caution">
    <text evidence="9">The sequence shown here is derived from an EMBL/GenBank/DDBJ whole genome shotgun (WGS) entry which is preliminary data.</text>
</comment>